<proteinExistence type="predicted"/>
<dbReference type="SUPFAM" id="SSF52540">
    <property type="entry name" value="P-loop containing nucleoside triphosphate hydrolases"/>
    <property type="match status" value="1"/>
</dbReference>
<sequence>MTRTFLMPSLKKFFLVVALALAKTAFASNEDENLLSNTRWPPERGGEHQRKPRFVTFMISPGRTSTRSMCAFFNQYLHQRCAHNMFGMWNVQDVESFVREEAFVTNTNTNTTRFESALDEAVERKRLQFFTDVPFFMPGMPCRLLAKYPEEARFLYVHRDRMEHFDSVLRMHCKWDAPIHCLNANNKALRERSWGSYFQTFCDEHSKICGENPDDKVIKKNNLTSLMSSIWSAHLDEYEQSVRECIPTSKLLNISLGWYNETSETKRFQSFFGLPEENNDSLALRFSRLHINDDLMPGRRQRMFNNNNNSNESTSRGKWRPLIMLTGPEQSSTLVSGAIRKALNETFEVGISEGCPMELINPACQTSKRRAELYAKCIPSLYRQKAVQMWNTCSSSDLENVFHEANLGRWKFTKDTHLNGWHLKTLHERGHPLFVVFRKPEHTFPVSRRRGGGGQNYFAFWRSLISTTPENVRMLPAGADLLRLRNYAKYVFDAIVKQRDHHIFAGTTGIRGIQECLGHFFHFWHLITVAKSLNVPVFSVESLLLSNSRDEALIALKASGACTSSSIGSAETCEAFVDNLREMQSVPTLMHVNVTEIFKDASSFSSVSLLLDREKKYYERTKCAPVLSTVTSWCRDNVRNCATVSDVYSGATVGTTLDYLSPLKQGGVTNIDEIFNKTFSPRGGLLLLGGEEKRTAEAKRLQDSVVYLAVLVGSFFALAGVARFFRSRKSREVA</sequence>
<accession>K8F702</accession>
<dbReference type="InterPro" id="IPR027417">
    <property type="entry name" value="P-loop_NTPase"/>
</dbReference>
<dbReference type="Gene3D" id="3.40.50.300">
    <property type="entry name" value="P-loop containing nucleotide triphosphate hydrolases"/>
    <property type="match status" value="1"/>
</dbReference>
<evidence type="ECO:0008006" key="5">
    <source>
        <dbReference type="Google" id="ProtNLM"/>
    </source>
</evidence>
<dbReference type="RefSeq" id="XP_007508129.1">
    <property type="nucleotide sequence ID" value="XM_007508067.1"/>
</dbReference>
<keyword evidence="4" id="KW-1185">Reference proteome</keyword>
<evidence type="ECO:0000313" key="4">
    <source>
        <dbReference type="Proteomes" id="UP000198341"/>
    </source>
</evidence>
<keyword evidence="1" id="KW-0812">Transmembrane</keyword>
<gene>
    <name evidence="3" type="ordered locus">Bathy18g00780</name>
</gene>
<dbReference type="InterPro" id="IPR040632">
    <property type="entry name" value="Sulfotransfer_4"/>
</dbReference>
<evidence type="ECO:0000256" key="2">
    <source>
        <dbReference type="SAM" id="SignalP"/>
    </source>
</evidence>
<dbReference type="KEGG" id="bpg:Bathy18g00780"/>
<keyword evidence="1" id="KW-1133">Transmembrane helix</keyword>
<dbReference type="Pfam" id="PF17784">
    <property type="entry name" value="Sulfotransfer_4"/>
    <property type="match status" value="1"/>
</dbReference>
<keyword evidence="1" id="KW-0472">Membrane</keyword>
<evidence type="ECO:0000313" key="3">
    <source>
        <dbReference type="EMBL" id="CCO20620.1"/>
    </source>
</evidence>
<dbReference type="GeneID" id="19010766"/>
<reference evidence="3 4" key="1">
    <citation type="submission" date="2011-10" db="EMBL/GenBank/DDBJ databases">
        <authorList>
            <person name="Genoscope - CEA"/>
        </authorList>
    </citation>
    <scope>NUCLEOTIDE SEQUENCE [LARGE SCALE GENOMIC DNA]</scope>
    <source>
        <strain evidence="3 4">RCC 1105</strain>
    </source>
</reference>
<protein>
    <recommendedName>
        <fullName evidence="5">Sulfotransferase</fullName>
    </recommendedName>
</protein>
<dbReference type="EMBL" id="FO082261">
    <property type="protein sequence ID" value="CCO20620.1"/>
    <property type="molecule type" value="Genomic_DNA"/>
</dbReference>
<evidence type="ECO:0000256" key="1">
    <source>
        <dbReference type="SAM" id="Phobius"/>
    </source>
</evidence>
<feature type="transmembrane region" description="Helical" evidence="1">
    <location>
        <begin position="705"/>
        <end position="725"/>
    </location>
</feature>
<dbReference type="Proteomes" id="UP000198341">
    <property type="component" value="Chromosome 18"/>
</dbReference>
<dbReference type="AlphaFoldDB" id="K8F702"/>
<feature type="signal peptide" evidence="2">
    <location>
        <begin position="1"/>
        <end position="27"/>
    </location>
</feature>
<organism evidence="3 4">
    <name type="scientific">Bathycoccus prasinos</name>
    <dbReference type="NCBI Taxonomy" id="41875"/>
    <lineage>
        <taxon>Eukaryota</taxon>
        <taxon>Viridiplantae</taxon>
        <taxon>Chlorophyta</taxon>
        <taxon>Mamiellophyceae</taxon>
        <taxon>Mamiellales</taxon>
        <taxon>Bathycoccaceae</taxon>
        <taxon>Bathycoccus</taxon>
    </lineage>
</organism>
<feature type="chain" id="PRO_5003919781" description="Sulfotransferase" evidence="2">
    <location>
        <begin position="28"/>
        <end position="734"/>
    </location>
</feature>
<keyword evidence="2" id="KW-0732">Signal</keyword>
<name>K8F702_9CHLO</name>